<protein>
    <recommendedName>
        <fullName evidence="1">BT4734-like N-terminal domain-containing protein</fullName>
    </recommendedName>
</protein>
<evidence type="ECO:0000313" key="2">
    <source>
        <dbReference type="EMBL" id="MBB6372554.1"/>
    </source>
</evidence>
<reference evidence="2 3" key="1">
    <citation type="submission" date="2020-08" db="EMBL/GenBank/DDBJ databases">
        <title>Functional genomics of gut bacteria from endangered species of beetles.</title>
        <authorList>
            <person name="Carlos-Shanley C."/>
        </authorList>
    </citation>
    <scope>NUCLEOTIDE SEQUENCE [LARGE SCALE GENOMIC DNA]</scope>
    <source>
        <strain evidence="2 3">S00136</strain>
    </source>
</reference>
<gene>
    <name evidence="2" type="ORF">HNP36_003672</name>
</gene>
<name>A0A841N6Q0_9FLAO</name>
<dbReference type="Proteomes" id="UP000589738">
    <property type="component" value="Unassembled WGS sequence"/>
</dbReference>
<dbReference type="Pfam" id="PF08800">
    <property type="entry name" value="BT4734-like_N"/>
    <property type="match status" value="1"/>
</dbReference>
<dbReference type="EMBL" id="JACHLC010000007">
    <property type="protein sequence ID" value="MBB6372554.1"/>
    <property type="molecule type" value="Genomic_DNA"/>
</dbReference>
<dbReference type="AlphaFoldDB" id="A0A841N6Q0"/>
<comment type="caution">
    <text evidence="2">The sequence shown here is derived from an EMBL/GenBank/DDBJ whole genome shotgun (WGS) entry which is preliminary data.</text>
</comment>
<organism evidence="2 3">
    <name type="scientific">Chryseobacterium shigense</name>
    <dbReference type="NCBI Taxonomy" id="297244"/>
    <lineage>
        <taxon>Bacteria</taxon>
        <taxon>Pseudomonadati</taxon>
        <taxon>Bacteroidota</taxon>
        <taxon>Flavobacteriia</taxon>
        <taxon>Flavobacteriales</taxon>
        <taxon>Weeksellaceae</taxon>
        <taxon>Chryseobacterium group</taxon>
        <taxon>Chryseobacterium</taxon>
    </lineage>
</organism>
<proteinExistence type="predicted"/>
<evidence type="ECO:0000313" key="3">
    <source>
        <dbReference type="Proteomes" id="UP000589738"/>
    </source>
</evidence>
<sequence length="407" mass="46606">MINRISHCTNRTITGSFQNIGEVIEFIRNPPPEHIELVENARSLKKGSSEYQNTKKYKLPAITINFSFSNGYIIGKNVSKPTGYLYIDVDDMTEKDFKINTAYVCAYWRSLSNKGLTLVVKVDGLTPDNFKIVTQKIAKLLNIPYDPQAVSVERLTVLSYDPNAYYNDHVEVFSVVELIPSQNSAVKHSSMGTQIFRDTIIKDNSLISIHCDGKIRYNNLDEAAQGLNPEYNDQGVHDCGENKVKYHSAFMPKRVKEGNREKTLNLYAKRLIYLNPDLSIETLSKLIHTANMLNLLVPLENKEVREIIDKAFNARKALRTNKTKRFFFQDVTLTPVEKSRKCLDVLNQEKREKTLEKKNQISELFCNWDCHTGGKVTPKKVMDLTGLKKTMVYNYFRDNKNNVPNCG</sequence>
<evidence type="ECO:0000259" key="1">
    <source>
        <dbReference type="Pfam" id="PF08800"/>
    </source>
</evidence>
<accession>A0A841N6Q0</accession>
<keyword evidence="3" id="KW-1185">Reference proteome</keyword>
<dbReference type="RefSeq" id="WP_184167088.1">
    <property type="nucleotide sequence ID" value="NZ_JACHLC010000007.1"/>
</dbReference>
<feature type="domain" description="BT4734-like N-terminal" evidence="1">
    <location>
        <begin position="55"/>
        <end position="166"/>
    </location>
</feature>
<dbReference type="InterPro" id="IPR014907">
    <property type="entry name" value="BT4734-like_N"/>
</dbReference>